<sequence length="149" mass="17098">MAQPVDDIFSPGNPEDLFEIYQILNEGEFGSTYKAILKATKQHCALKRIEFKQIDDCNKFTREIATWKLPTHQVFTTLIGIWQQTPTNYWIAVDLCEFESLLGAIILTKHGLQEAQLSFVLRQVLEGLIELHSNNKVHRRIQGSNILLT</sequence>
<comment type="catalytic activity">
    <reaction evidence="8">
        <text>L-seryl-[protein] + ATP = O-phospho-L-seryl-[protein] + ADP + H(+)</text>
        <dbReference type="Rhea" id="RHEA:17989"/>
        <dbReference type="Rhea" id="RHEA-COMP:9863"/>
        <dbReference type="Rhea" id="RHEA-COMP:11604"/>
        <dbReference type="ChEBI" id="CHEBI:15378"/>
        <dbReference type="ChEBI" id="CHEBI:29999"/>
        <dbReference type="ChEBI" id="CHEBI:30616"/>
        <dbReference type="ChEBI" id="CHEBI:83421"/>
        <dbReference type="ChEBI" id="CHEBI:456216"/>
        <dbReference type="EC" id="2.7.11.1"/>
    </reaction>
</comment>
<feature type="non-terminal residue" evidence="10">
    <location>
        <position position="149"/>
    </location>
</feature>
<reference evidence="10 11" key="1">
    <citation type="submission" date="2019-03" db="EMBL/GenBank/DDBJ databases">
        <title>Single cell metagenomics reveals metabolic interactions within the superorganism composed of flagellate Streblomastix strix and complex community of Bacteroidetes bacteria on its surface.</title>
        <authorList>
            <person name="Treitli S.C."/>
            <person name="Kolisko M."/>
            <person name="Husnik F."/>
            <person name="Keeling P."/>
            <person name="Hampl V."/>
        </authorList>
    </citation>
    <scope>NUCLEOTIDE SEQUENCE [LARGE SCALE GENOMIC DNA]</scope>
    <source>
        <strain evidence="10">ST1C</strain>
    </source>
</reference>
<dbReference type="PROSITE" id="PS50011">
    <property type="entry name" value="PROTEIN_KINASE_DOM"/>
    <property type="match status" value="1"/>
</dbReference>
<dbReference type="Proteomes" id="UP000324800">
    <property type="component" value="Unassembled WGS sequence"/>
</dbReference>
<keyword evidence="3" id="KW-0808">Transferase</keyword>
<dbReference type="AlphaFoldDB" id="A0A5J4VM03"/>
<evidence type="ECO:0000256" key="2">
    <source>
        <dbReference type="ARBA" id="ARBA00022527"/>
    </source>
</evidence>
<keyword evidence="5" id="KW-0418">Kinase</keyword>
<evidence type="ECO:0000256" key="1">
    <source>
        <dbReference type="ARBA" id="ARBA00008874"/>
    </source>
</evidence>
<dbReference type="Pfam" id="PF00069">
    <property type="entry name" value="Pkinase"/>
    <property type="match status" value="1"/>
</dbReference>
<comment type="caution">
    <text evidence="10">The sequence shown here is derived from an EMBL/GenBank/DDBJ whole genome shotgun (WGS) entry which is preliminary data.</text>
</comment>
<dbReference type="InterPro" id="IPR050629">
    <property type="entry name" value="STE20/SPS1-PAK"/>
</dbReference>
<evidence type="ECO:0000313" key="11">
    <source>
        <dbReference type="Proteomes" id="UP000324800"/>
    </source>
</evidence>
<keyword evidence="2" id="KW-0723">Serine/threonine-protein kinase</keyword>
<dbReference type="InterPro" id="IPR011009">
    <property type="entry name" value="Kinase-like_dom_sf"/>
</dbReference>
<name>A0A5J4VM03_9EUKA</name>
<dbReference type="PANTHER" id="PTHR48012:SF10">
    <property type="entry name" value="FI20177P1"/>
    <property type="match status" value="1"/>
</dbReference>
<evidence type="ECO:0000256" key="4">
    <source>
        <dbReference type="ARBA" id="ARBA00022741"/>
    </source>
</evidence>
<evidence type="ECO:0000256" key="7">
    <source>
        <dbReference type="ARBA" id="ARBA00047899"/>
    </source>
</evidence>
<evidence type="ECO:0000259" key="9">
    <source>
        <dbReference type="PROSITE" id="PS50011"/>
    </source>
</evidence>
<evidence type="ECO:0000256" key="3">
    <source>
        <dbReference type="ARBA" id="ARBA00022679"/>
    </source>
</evidence>
<proteinExistence type="inferred from homology"/>
<keyword evidence="6" id="KW-0067">ATP-binding</keyword>
<dbReference type="PANTHER" id="PTHR48012">
    <property type="entry name" value="STERILE20-LIKE KINASE, ISOFORM B-RELATED"/>
    <property type="match status" value="1"/>
</dbReference>
<accession>A0A5J4VM03</accession>
<dbReference type="InterPro" id="IPR000719">
    <property type="entry name" value="Prot_kinase_dom"/>
</dbReference>
<dbReference type="EMBL" id="SNRW01006326">
    <property type="protein sequence ID" value="KAA6383293.1"/>
    <property type="molecule type" value="Genomic_DNA"/>
</dbReference>
<evidence type="ECO:0000256" key="8">
    <source>
        <dbReference type="ARBA" id="ARBA00048679"/>
    </source>
</evidence>
<organism evidence="10 11">
    <name type="scientific">Streblomastix strix</name>
    <dbReference type="NCBI Taxonomy" id="222440"/>
    <lineage>
        <taxon>Eukaryota</taxon>
        <taxon>Metamonada</taxon>
        <taxon>Preaxostyla</taxon>
        <taxon>Oxymonadida</taxon>
        <taxon>Streblomastigidae</taxon>
        <taxon>Streblomastix</taxon>
    </lineage>
</organism>
<comment type="similarity">
    <text evidence="1">Belongs to the protein kinase superfamily. STE Ser/Thr protein kinase family. STE20 subfamily.</text>
</comment>
<dbReference type="GO" id="GO:0004674">
    <property type="term" value="F:protein serine/threonine kinase activity"/>
    <property type="evidence" value="ECO:0007669"/>
    <property type="project" value="UniProtKB-KW"/>
</dbReference>
<dbReference type="SMART" id="SM00220">
    <property type="entry name" value="S_TKc"/>
    <property type="match status" value="1"/>
</dbReference>
<gene>
    <name evidence="10" type="ORF">EZS28_021179</name>
</gene>
<evidence type="ECO:0000256" key="6">
    <source>
        <dbReference type="ARBA" id="ARBA00022840"/>
    </source>
</evidence>
<dbReference type="OrthoDB" id="8693905at2759"/>
<feature type="domain" description="Protein kinase" evidence="9">
    <location>
        <begin position="18"/>
        <end position="149"/>
    </location>
</feature>
<dbReference type="SUPFAM" id="SSF56112">
    <property type="entry name" value="Protein kinase-like (PK-like)"/>
    <property type="match status" value="1"/>
</dbReference>
<dbReference type="GO" id="GO:0005737">
    <property type="term" value="C:cytoplasm"/>
    <property type="evidence" value="ECO:0007669"/>
    <property type="project" value="TreeGrafter"/>
</dbReference>
<evidence type="ECO:0000313" key="10">
    <source>
        <dbReference type="EMBL" id="KAA6383293.1"/>
    </source>
</evidence>
<comment type="catalytic activity">
    <reaction evidence="7">
        <text>L-threonyl-[protein] + ATP = O-phospho-L-threonyl-[protein] + ADP + H(+)</text>
        <dbReference type="Rhea" id="RHEA:46608"/>
        <dbReference type="Rhea" id="RHEA-COMP:11060"/>
        <dbReference type="Rhea" id="RHEA-COMP:11605"/>
        <dbReference type="ChEBI" id="CHEBI:15378"/>
        <dbReference type="ChEBI" id="CHEBI:30013"/>
        <dbReference type="ChEBI" id="CHEBI:30616"/>
        <dbReference type="ChEBI" id="CHEBI:61977"/>
        <dbReference type="ChEBI" id="CHEBI:456216"/>
        <dbReference type="EC" id="2.7.11.1"/>
    </reaction>
</comment>
<protein>
    <recommendedName>
        <fullName evidence="9">Protein kinase domain-containing protein</fullName>
    </recommendedName>
</protein>
<evidence type="ECO:0000256" key="5">
    <source>
        <dbReference type="ARBA" id="ARBA00022777"/>
    </source>
</evidence>
<keyword evidence="4" id="KW-0547">Nucleotide-binding</keyword>
<dbReference type="Gene3D" id="1.10.510.10">
    <property type="entry name" value="Transferase(Phosphotransferase) domain 1"/>
    <property type="match status" value="1"/>
</dbReference>
<dbReference type="GO" id="GO:0005524">
    <property type="term" value="F:ATP binding"/>
    <property type="evidence" value="ECO:0007669"/>
    <property type="project" value="UniProtKB-KW"/>
</dbReference>